<protein>
    <submittedName>
        <fullName evidence="1">Uncharacterized protein</fullName>
    </submittedName>
</protein>
<dbReference type="Proteomes" id="UP001057402">
    <property type="component" value="Chromosome 11"/>
</dbReference>
<keyword evidence="2" id="KW-1185">Reference proteome</keyword>
<organism evidence="1 2">
    <name type="scientific">Melastoma candidum</name>
    <dbReference type="NCBI Taxonomy" id="119954"/>
    <lineage>
        <taxon>Eukaryota</taxon>
        <taxon>Viridiplantae</taxon>
        <taxon>Streptophyta</taxon>
        <taxon>Embryophyta</taxon>
        <taxon>Tracheophyta</taxon>
        <taxon>Spermatophyta</taxon>
        <taxon>Magnoliopsida</taxon>
        <taxon>eudicotyledons</taxon>
        <taxon>Gunneridae</taxon>
        <taxon>Pentapetalae</taxon>
        <taxon>rosids</taxon>
        <taxon>malvids</taxon>
        <taxon>Myrtales</taxon>
        <taxon>Melastomataceae</taxon>
        <taxon>Melastomatoideae</taxon>
        <taxon>Melastomateae</taxon>
        <taxon>Melastoma</taxon>
    </lineage>
</organism>
<reference evidence="2" key="1">
    <citation type="journal article" date="2023" name="Front. Plant Sci.">
        <title>Chromosomal-level genome assembly of Melastoma candidum provides insights into trichome evolution.</title>
        <authorList>
            <person name="Zhong Y."/>
            <person name="Wu W."/>
            <person name="Sun C."/>
            <person name="Zou P."/>
            <person name="Liu Y."/>
            <person name="Dai S."/>
            <person name="Zhou R."/>
        </authorList>
    </citation>
    <scope>NUCLEOTIDE SEQUENCE [LARGE SCALE GENOMIC DNA]</scope>
</reference>
<comment type="caution">
    <text evidence="1">The sequence shown here is derived from an EMBL/GenBank/DDBJ whole genome shotgun (WGS) entry which is preliminary data.</text>
</comment>
<evidence type="ECO:0000313" key="1">
    <source>
        <dbReference type="EMBL" id="KAI4311467.1"/>
    </source>
</evidence>
<dbReference type="EMBL" id="CM042890">
    <property type="protein sequence ID" value="KAI4311467.1"/>
    <property type="molecule type" value="Genomic_DNA"/>
</dbReference>
<proteinExistence type="predicted"/>
<gene>
    <name evidence="1" type="ORF">MLD38_036361</name>
</gene>
<accession>A0ACB9LJV8</accession>
<name>A0ACB9LJV8_9MYRT</name>
<evidence type="ECO:0000313" key="2">
    <source>
        <dbReference type="Proteomes" id="UP001057402"/>
    </source>
</evidence>
<sequence>MMDREQVWPDRASPRYTPTRLIVHEDEAALYPKASQQRKWIKCCGCVTALVLIQVVVVIVLIFTVFRVKDPVIRMNKVTVTRLELINGTTTPKPGVNMSLVADVSVKNPNVASFKYSNTTTMLYYHGTVVGEAYGPPGKSKPRRTMRMNISVDIITERLMSSPYLNEDIKSNLLPMSSFSRIPGRVKMIFIKKHVVVTMNCSMTVNVSSQAIETQKCRRHVRL</sequence>